<dbReference type="PROSITE" id="PS50165">
    <property type="entry name" value="UVRC"/>
    <property type="match status" value="1"/>
</dbReference>
<keyword evidence="2 6" id="KW-0227">DNA damage</keyword>
<dbReference type="InterPro" id="IPR036876">
    <property type="entry name" value="UVR_dom_sf"/>
</dbReference>
<dbReference type="Pfam" id="PF22920">
    <property type="entry name" value="UvrC_RNaseH"/>
    <property type="match status" value="1"/>
</dbReference>
<dbReference type="PANTHER" id="PTHR30562:SF1">
    <property type="entry name" value="UVRABC SYSTEM PROTEIN C"/>
    <property type="match status" value="1"/>
</dbReference>
<keyword evidence="7" id="KW-0175">Coiled coil</keyword>
<keyword evidence="5 6" id="KW-0234">DNA repair</keyword>
<dbReference type="InterPro" id="IPR001943">
    <property type="entry name" value="UVR_dom"/>
</dbReference>
<dbReference type="Pfam" id="PF14520">
    <property type="entry name" value="HHH_5"/>
    <property type="match status" value="1"/>
</dbReference>
<dbReference type="InterPro" id="IPR047296">
    <property type="entry name" value="GIY-YIG_UvrC_Cho"/>
</dbReference>
<reference evidence="12 13" key="1">
    <citation type="submission" date="2014-12" db="EMBL/GenBank/DDBJ databases">
        <title>Genome sequence of Methanobrevibacter arboriphilicus DH1, DSM1125.</title>
        <authorList>
            <person name="Poehlein A."/>
            <person name="Thauer R.K."/>
            <person name="Seedorf H."/>
            <person name="Daniel R."/>
        </authorList>
    </citation>
    <scope>NUCLEOTIDE SEQUENCE [LARGE SCALE GENOMIC DNA]</scope>
    <source>
        <strain evidence="12 13">DH1</strain>
    </source>
</reference>
<keyword evidence="1 6" id="KW-0963">Cytoplasm</keyword>
<protein>
    <recommendedName>
        <fullName evidence="6">UvrABC system protein C</fullName>
        <shortName evidence="6">Protein UvrC</shortName>
    </recommendedName>
    <alternativeName>
        <fullName evidence="6">Excinuclease ABC subunit C</fullName>
    </alternativeName>
</protein>
<gene>
    <name evidence="6 12" type="primary">uvrC</name>
    <name evidence="12" type="ORF">MBBAR_18c00060</name>
</gene>
<dbReference type="SMART" id="SM00465">
    <property type="entry name" value="GIYc"/>
    <property type="match status" value="1"/>
</dbReference>
<comment type="function">
    <text evidence="6">The UvrABC repair system catalyzes the recognition and processing of DNA lesions. UvrC both incises the 5' and 3' sides of the lesion. The N-terminal half is responsible for the 3' incision and the C-terminal half is responsible for the 5' incision.</text>
</comment>
<evidence type="ECO:0000256" key="3">
    <source>
        <dbReference type="ARBA" id="ARBA00022769"/>
    </source>
</evidence>
<evidence type="ECO:0000313" key="13">
    <source>
        <dbReference type="Proteomes" id="UP000191661"/>
    </source>
</evidence>
<feature type="domain" description="GIY-YIG" evidence="10">
    <location>
        <begin position="13"/>
        <end position="91"/>
    </location>
</feature>
<dbReference type="SUPFAM" id="SSF46600">
    <property type="entry name" value="C-terminal UvrC-binding domain of UvrB"/>
    <property type="match status" value="1"/>
</dbReference>
<feature type="region of interest" description="Disordered" evidence="8">
    <location>
        <begin position="440"/>
        <end position="498"/>
    </location>
</feature>
<dbReference type="AlphaFoldDB" id="A0A1V6N136"/>
<dbReference type="InterPro" id="IPR004791">
    <property type="entry name" value="UvrC"/>
</dbReference>
<dbReference type="GO" id="GO:0003677">
    <property type="term" value="F:DNA binding"/>
    <property type="evidence" value="ECO:0007669"/>
    <property type="project" value="UniProtKB-UniRule"/>
</dbReference>
<feature type="domain" description="UVR" evidence="9">
    <location>
        <begin position="194"/>
        <end position="229"/>
    </location>
</feature>
<feature type="coiled-coil region" evidence="7">
    <location>
        <begin position="345"/>
        <end position="375"/>
    </location>
</feature>
<dbReference type="InterPro" id="IPR001162">
    <property type="entry name" value="UvrC_RNase_H_dom"/>
</dbReference>
<organism evidence="12 13">
    <name type="scientific">Methanobrevibacter arboriphilus JCM 13429 = DSM 1125</name>
    <dbReference type="NCBI Taxonomy" id="1300164"/>
    <lineage>
        <taxon>Archaea</taxon>
        <taxon>Methanobacteriati</taxon>
        <taxon>Methanobacteriota</taxon>
        <taxon>Methanomada group</taxon>
        <taxon>Methanobacteria</taxon>
        <taxon>Methanobacteriales</taxon>
        <taxon>Methanobacteriaceae</taxon>
        <taxon>Methanobrevibacter</taxon>
    </lineage>
</organism>
<evidence type="ECO:0000256" key="1">
    <source>
        <dbReference type="ARBA" id="ARBA00022490"/>
    </source>
</evidence>
<evidence type="ECO:0000259" key="10">
    <source>
        <dbReference type="PROSITE" id="PS50164"/>
    </source>
</evidence>
<evidence type="ECO:0000256" key="4">
    <source>
        <dbReference type="ARBA" id="ARBA00022881"/>
    </source>
</evidence>
<dbReference type="PROSITE" id="PS50151">
    <property type="entry name" value="UVR"/>
    <property type="match status" value="1"/>
</dbReference>
<dbReference type="GO" id="GO:0009380">
    <property type="term" value="C:excinuclease repair complex"/>
    <property type="evidence" value="ECO:0007669"/>
    <property type="project" value="InterPro"/>
</dbReference>
<dbReference type="Gene3D" id="1.10.150.20">
    <property type="entry name" value="5' to 3' exonuclease, C-terminal subdomain"/>
    <property type="match status" value="1"/>
</dbReference>
<accession>A0A1V6N136</accession>
<dbReference type="Pfam" id="PF08459">
    <property type="entry name" value="UvrC_RNaseH_dom"/>
    <property type="match status" value="1"/>
</dbReference>
<feature type="domain" description="UvrC family homology region profile" evidence="11">
    <location>
        <begin position="245"/>
        <end position="521"/>
    </location>
</feature>
<dbReference type="Pfam" id="PF02151">
    <property type="entry name" value="UVR"/>
    <property type="match status" value="1"/>
</dbReference>
<dbReference type="SUPFAM" id="SSF82771">
    <property type="entry name" value="GIY-YIG endonuclease"/>
    <property type="match status" value="1"/>
</dbReference>
<dbReference type="InterPro" id="IPR035901">
    <property type="entry name" value="GIY-YIG_endonuc_sf"/>
</dbReference>
<evidence type="ECO:0000313" key="12">
    <source>
        <dbReference type="EMBL" id="OQD58354.1"/>
    </source>
</evidence>
<dbReference type="NCBIfam" id="TIGR00194">
    <property type="entry name" value="uvrC"/>
    <property type="match status" value="1"/>
</dbReference>
<dbReference type="PROSITE" id="PS50164">
    <property type="entry name" value="GIY_YIG"/>
    <property type="match status" value="1"/>
</dbReference>
<sequence>MSTKVKSPEELPKKPGIYIMKNSDDNIIYIGKSKSLRNRVKSYFKDKYDTPKTKILMSHFSSLEYIITDSEKEALILEANLIKKHRPKYNIRLKDDKRYPYVKITKEDFPRLIITRNIGKTGTYFGPFTDVGSVRQTVKFLKSLFKIRTCRKMDGPCLNCQIDLCYGPCSGNISKNDYKKLINKIDLFFQGKYTEIIENLQKEMEESSKEYNFEKAAVIRDQIASIAEVMEKQFVDFTDELDQDIIAMSFDGNSAIVVVFSIRNGKINGKDDFLMSGAKNNKPSEVISAFIEQYYSINRHIPKEIILEEKISNDELKLIKEWLADLRGDNVEITVPDEGTKLRLIRMASKNAEIIKKQKKKMKNAMIEIKKYLKLPKLPRIIEGYDVSNISGKLAVGSKVSFLDSKPNKKQYKRFKLETPGPNDYEMMRELLSRRFKKLSEKNDNKDNNNKDNDNKDNKNKDNKNKDNKNNKDNKYSKDNKYTKNNNNNEKNNDNGFDKEYPDLILIDGGKGQLGIATEVLKEYNLEHIPIIGLAKEFEEVFIPQSSYPIIIPKNNEGLHLLQRVRDEAHRFAVTYHRKLRSKNIETSELDDIVGIGKTRKINLLKHFGDIEEIKKASVEEIRSVKGLNKKVAEAVYNKFN</sequence>
<dbReference type="Gene3D" id="3.30.420.340">
    <property type="entry name" value="UvrC, RNAse H endonuclease domain"/>
    <property type="match status" value="1"/>
</dbReference>
<dbReference type="RefSeq" id="WP_080460744.1">
    <property type="nucleotide sequence ID" value="NZ_JXMW01000018.1"/>
</dbReference>
<feature type="coiled-coil region" evidence="7">
    <location>
        <begin position="190"/>
        <end position="217"/>
    </location>
</feature>
<evidence type="ECO:0000256" key="8">
    <source>
        <dbReference type="SAM" id="MobiDB-lite"/>
    </source>
</evidence>
<comment type="caution">
    <text evidence="12">The sequence shown here is derived from an EMBL/GenBank/DDBJ whole genome shotgun (WGS) entry which is preliminary data.</text>
</comment>
<keyword evidence="3 6" id="KW-0228">DNA excision</keyword>
<feature type="compositionally biased region" description="Basic and acidic residues" evidence="8">
    <location>
        <begin position="440"/>
        <end position="482"/>
    </location>
</feature>
<dbReference type="InterPro" id="IPR000305">
    <property type="entry name" value="GIY-YIG_endonuc"/>
</dbReference>
<keyword evidence="13" id="KW-1185">Reference proteome</keyword>
<evidence type="ECO:0000259" key="11">
    <source>
        <dbReference type="PROSITE" id="PS50165"/>
    </source>
</evidence>
<evidence type="ECO:0000259" key="9">
    <source>
        <dbReference type="PROSITE" id="PS50151"/>
    </source>
</evidence>
<evidence type="ECO:0000256" key="7">
    <source>
        <dbReference type="SAM" id="Coils"/>
    </source>
</evidence>
<keyword evidence="4 6" id="KW-0267">Excision nuclease</keyword>
<dbReference type="GO" id="GO:0009381">
    <property type="term" value="F:excinuclease ABC activity"/>
    <property type="evidence" value="ECO:0007669"/>
    <property type="project" value="UniProtKB-UniRule"/>
</dbReference>
<dbReference type="GO" id="GO:0006289">
    <property type="term" value="P:nucleotide-excision repair"/>
    <property type="evidence" value="ECO:0007669"/>
    <property type="project" value="UniProtKB-UniRule"/>
</dbReference>
<dbReference type="Proteomes" id="UP000191661">
    <property type="component" value="Unassembled WGS sequence"/>
</dbReference>
<dbReference type="FunFam" id="3.40.1440.10:FF:000001">
    <property type="entry name" value="UvrABC system protein C"/>
    <property type="match status" value="1"/>
</dbReference>
<evidence type="ECO:0000256" key="2">
    <source>
        <dbReference type="ARBA" id="ARBA00022763"/>
    </source>
</evidence>
<dbReference type="PANTHER" id="PTHR30562">
    <property type="entry name" value="UVRC/OXIDOREDUCTASE"/>
    <property type="match status" value="1"/>
</dbReference>
<comment type="subcellular location">
    <subcellularLocation>
        <location evidence="6">Cytoplasm</location>
    </subcellularLocation>
</comment>
<dbReference type="SUPFAM" id="SSF47781">
    <property type="entry name" value="RuvA domain 2-like"/>
    <property type="match status" value="1"/>
</dbReference>
<dbReference type="Gene3D" id="3.40.1440.10">
    <property type="entry name" value="GIY-YIG endonuclease"/>
    <property type="match status" value="1"/>
</dbReference>
<dbReference type="Gene3D" id="4.10.860.10">
    <property type="entry name" value="UVR domain"/>
    <property type="match status" value="1"/>
</dbReference>
<proteinExistence type="inferred from homology"/>
<comment type="subunit">
    <text evidence="6">Interacts with UvrB in an incision complex.</text>
</comment>
<dbReference type="EMBL" id="JXMW01000018">
    <property type="protein sequence ID" value="OQD58354.1"/>
    <property type="molecule type" value="Genomic_DNA"/>
</dbReference>
<comment type="similarity">
    <text evidence="6">Belongs to the UvrC family.</text>
</comment>
<dbReference type="NCBIfam" id="NF001824">
    <property type="entry name" value="PRK00558.1-5"/>
    <property type="match status" value="1"/>
</dbReference>
<dbReference type="InterPro" id="IPR010994">
    <property type="entry name" value="RuvA_2-like"/>
</dbReference>
<keyword evidence="6" id="KW-0742">SOS response</keyword>
<dbReference type="HAMAP" id="MF_00203">
    <property type="entry name" value="UvrC"/>
    <property type="match status" value="1"/>
</dbReference>
<dbReference type="GO" id="GO:0005737">
    <property type="term" value="C:cytoplasm"/>
    <property type="evidence" value="ECO:0007669"/>
    <property type="project" value="UniProtKB-SubCell"/>
</dbReference>
<dbReference type="InterPro" id="IPR038476">
    <property type="entry name" value="UvrC_RNase_H_dom_sf"/>
</dbReference>
<dbReference type="Pfam" id="PF01541">
    <property type="entry name" value="GIY-YIG"/>
    <property type="match status" value="1"/>
</dbReference>
<evidence type="ECO:0000256" key="6">
    <source>
        <dbReference type="HAMAP-Rule" id="MF_00203"/>
    </source>
</evidence>
<dbReference type="OrthoDB" id="121419at2157"/>
<dbReference type="InterPro" id="IPR050066">
    <property type="entry name" value="UvrABC_protein_C"/>
</dbReference>
<name>A0A1V6N136_METAZ</name>
<evidence type="ECO:0000256" key="5">
    <source>
        <dbReference type="ARBA" id="ARBA00023204"/>
    </source>
</evidence>
<dbReference type="GO" id="GO:0009432">
    <property type="term" value="P:SOS response"/>
    <property type="evidence" value="ECO:0007669"/>
    <property type="project" value="UniProtKB-UniRule"/>
</dbReference>
<dbReference type="CDD" id="cd10434">
    <property type="entry name" value="GIY-YIG_UvrC_Cho"/>
    <property type="match status" value="1"/>
</dbReference>